<dbReference type="PANTHER" id="PTHR43464">
    <property type="entry name" value="METHYLTRANSFERASE"/>
    <property type="match status" value="1"/>
</dbReference>
<dbReference type="InterPro" id="IPR041698">
    <property type="entry name" value="Methyltransf_25"/>
</dbReference>
<evidence type="ECO:0000259" key="2">
    <source>
        <dbReference type="Pfam" id="PF13649"/>
    </source>
</evidence>
<dbReference type="CDD" id="cd02440">
    <property type="entry name" value="AdoMet_MTases"/>
    <property type="match status" value="1"/>
</dbReference>
<dbReference type="Gene3D" id="3.40.50.150">
    <property type="entry name" value="Vaccinia Virus protein VP39"/>
    <property type="match status" value="1"/>
</dbReference>
<evidence type="ECO:0000256" key="1">
    <source>
        <dbReference type="SAM" id="MobiDB-lite"/>
    </source>
</evidence>
<evidence type="ECO:0000313" key="3">
    <source>
        <dbReference type="EMBL" id="TGZ03353.1"/>
    </source>
</evidence>
<feature type="domain" description="Methyltransferase" evidence="2">
    <location>
        <begin position="96"/>
        <end position="189"/>
    </location>
</feature>
<comment type="caution">
    <text evidence="3">The sequence shown here is derived from an EMBL/GenBank/DDBJ whole genome shotgun (WGS) entry which is preliminary data.</text>
</comment>
<keyword evidence="3" id="KW-0808">Transferase</keyword>
<gene>
    <name evidence="3" type="ORF">E5Z02_26520</name>
</gene>
<feature type="compositionally biased region" description="Basic residues" evidence="1">
    <location>
        <begin position="1"/>
        <end position="11"/>
    </location>
</feature>
<evidence type="ECO:0000313" key="4">
    <source>
        <dbReference type="Proteomes" id="UP000306274"/>
    </source>
</evidence>
<dbReference type="PANTHER" id="PTHR43464:SF92">
    <property type="entry name" value="SLR1071 PROTEIN"/>
    <property type="match status" value="1"/>
</dbReference>
<feature type="compositionally biased region" description="Gly residues" evidence="1">
    <location>
        <begin position="56"/>
        <end position="67"/>
    </location>
</feature>
<dbReference type="SUPFAM" id="SSF53335">
    <property type="entry name" value="S-adenosyl-L-methionine-dependent methyltransferases"/>
    <property type="match status" value="1"/>
</dbReference>
<sequence length="258" mass="27819">MDRPGSRHPRSRTVGGVRRPRLDPWNRADRRPSAAQGHGSRTGRAGTRPPGAHPAEGGGLLRCGAGAGPQAVRVRGPVPEHPERSGLGRSLRGRRVLELGCGQGQNAAHLVDRHQAQVTAIDLIDLQIQHARARYGEMTGLTLLACDALRYLQRTTAVFDIVYSVFGAIGLVEPRQLLAAIARHLRPHGVLAFSVPHPRRAGGEASEGPQPRHSPLRLPDGSRAPLPRWELNGAGWRRALAPRPSRSWAIPDGSTPPL</sequence>
<dbReference type="Proteomes" id="UP000306274">
    <property type="component" value="Unassembled WGS sequence"/>
</dbReference>
<dbReference type="InterPro" id="IPR029063">
    <property type="entry name" value="SAM-dependent_MTases_sf"/>
</dbReference>
<feature type="region of interest" description="Disordered" evidence="1">
    <location>
        <begin position="196"/>
        <end position="229"/>
    </location>
</feature>
<dbReference type="GO" id="GO:0008168">
    <property type="term" value="F:methyltransferase activity"/>
    <property type="evidence" value="ECO:0007669"/>
    <property type="project" value="UniProtKB-KW"/>
</dbReference>
<feature type="compositionally biased region" description="Basic and acidic residues" evidence="1">
    <location>
        <begin position="20"/>
        <end position="32"/>
    </location>
</feature>
<feature type="region of interest" description="Disordered" evidence="1">
    <location>
        <begin position="1"/>
        <end position="89"/>
    </location>
</feature>
<dbReference type="EMBL" id="SRZK01000357">
    <property type="protein sequence ID" value="TGZ03353.1"/>
    <property type="molecule type" value="Genomic_DNA"/>
</dbReference>
<reference evidence="3 4" key="1">
    <citation type="submission" date="2019-04" db="EMBL/GenBank/DDBJ databases">
        <title>Streptomyces rhizosphaericola sp. nov., an actinobacterium isolated from the wheat rhizosphere.</title>
        <authorList>
            <person name="Vargas Hoyos H.A."/>
            <person name="Santos S.N."/>
            <person name="Genuario D.B."/>
            <person name="Melo I.S."/>
            <person name="Da Silva L.J."/>
            <person name="Da Silva F.S.P."/>
            <person name="Zucchi T.D."/>
        </authorList>
    </citation>
    <scope>NUCLEOTIDE SEQUENCE [LARGE SCALE GENOMIC DNA]</scope>
    <source>
        <strain evidence="3 4">1AS2c</strain>
    </source>
</reference>
<dbReference type="GO" id="GO:0032259">
    <property type="term" value="P:methylation"/>
    <property type="evidence" value="ECO:0007669"/>
    <property type="project" value="UniProtKB-KW"/>
</dbReference>
<keyword evidence="3" id="KW-0489">Methyltransferase</keyword>
<dbReference type="Pfam" id="PF13649">
    <property type="entry name" value="Methyltransf_25"/>
    <property type="match status" value="1"/>
</dbReference>
<organism evidence="3 4">
    <name type="scientific">Streptomyces rhizosphaericola</name>
    <dbReference type="NCBI Taxonomy" id="2564098"/>
    <lineage>
        <taxon>Bacteria</taxon>
        <taxon>Bacillati</taxon>
        <taxon>Actinomycetota</taxon>
        <taxon>Actinomycetes</taxon>
        <taxon>Kitasatosporales</taxon>
        <taxon>Streptomycetaceae</taxon>
        <taxon>Streptomyces</taxon>
    </lineage>
</organism>
<accession>A0ABY2P8G8</accession>
<protein>
    <submittedName>
        <fullName evidence="3">Class I SAM-dependent methyltransferase</fullName>
    </submittedName>
</protein>
<proteinExistence type="predicted"/>
<keyword evidence="4" id="KW-1185">Reference proteome</keyword>
<name>A0ABY2P8G8_9ACTN</name>